<evidence type="ECO:0000256" key="1">
    <source>
        <dbReference type="ARBA" id="ARBA00004651"/>
    </source>
</evidence>
<feature type="transmembrane region" description="Helical" evidence="6">
    <location>
        <begin position="184"/>
        <end position="208"/>
    </location>
</feature>
<evidence type="ECO:0000256" key="5">
    <source>
        <dbReference type="ARBA" id="ARBA00023136"/>
    </source>
</evidence>
<feature type="transmembrane region" description="Helical" evidence="6">
    <location>
        <begin position="214"/>
        <end position="233"/>
    </location>
</feature>
<evidence type="ECO:0000256" key="3">
    <source>
        <dbReference type="ARBA" id="ARBA00022692"/>
    </source>
</evidence>
<dbReference type="AlphaFoldDB" id="A0A102JVG3"/>
<feature type="transmembrane region" description="Helical" evidence="6">
    <location>
        <begin position="153"/>
        <end position="172"/>
    </location>
</feature>
<dbReference type="EMBL" id="LOTN01000072">
    <property type="protein sequence ID" value="KUZ81351.1"/>
    <property type="molecule type" value="Genomic_DNA"/>
</dbReference>
<organism evidence="8 9">
    <name type="scientific">Burkholderia ubonensis</name>
    <dbReference type="NCBI Taxonomy" id="101571"/>
    <lineage>
        <taxon>Bacteria</taxon>
        <taxon>Pseudomonadati</taxon>
        <taxon>Pseudomonadota</taxon>
        <taxon>Betaproteobacteria</taxon>
        <taxon>Burkholderiales</taxon>
        <taxon>Burkholderiaceae</taxon>
        <taxon>Burkholderia</taxon>
        <taxon>Burkholderia cepacia complex</taxon>
    </lineage>
</organism>
<feature type="transmembrane region" description="Helical" evidence="6">
    <location>
        <begin position="128"/>
        <end position="147"/>
    </location>
</feature>
<keyword evidence="3 6" id="KW-0812">Transmembrane</keyword>
<accession>A0A102JVG3</accession>
<feature type="transmembrane region" description="Helical" evidence="6">
    <location>
        <begin position="245"/>
        <end position="264"/>
    </location>
</feature>
<keyword evidence="5 6" id="KW-0472">Membrane</keyword>
<evidence type="ECO:0000256" key="2">
    <source>
        <dbReference type="ARBA" id="ARBA00022475"/>
    </source>
</evidence>
<dbReference type="InterPro" id="IPR051258">
    <property type="entry name" value="Diverse_Substrate_Transporter"/>
</dbReference>
<evidence type="ECO:0000256" key="6">
    <source>
        <dbReference type="SAM" id="Phobius"/>
    </source>
</evidence>
<evidence type="ECO:0000313" key="9">
    <source>
        <dbReference type="Proteomes" id="UP000065521"/>
    </source>
</evidence>
<protein>
    <recommendedName>
        <fullName evidence="7">EamA domain-containing protein</fullName>
    </recommendedName>
</protein>
<reference evidence="8 9" key="1">
    <citation type="submission" date="2015-11" db="EMBL/GenBank/DDBJ databases">
        <title>Expanding the genomic diversity of Burkholderia species for the development of highly accurate diagnostics.</title>
        <authorList>
            <person name="Sahl J."/>
            <person name="Keim P."/>
            <person name="Wagner D."/>
        </authorList>
    </citation>
    <scope>NUCLEOTIDE SEQUENCE [LARGE SCALE GENOMIC DNA]</scope>
    <source>
        <strain evidence="8 9">RF32-BP4</strain>
    </source>
</reference>
<sequence>MRPLVTHGSVERLRPAARTVLLTTAAMLAFASNSLLCRLALRDAQIDAASFGSLRLVSGALMLAIVVRAGAGRPRPRADWLAAAMLFAYVACFSFAYLSVSAATGALILFGAVQLTMFAAGLHAGERFTAPGWVGMAAAVAGLLYLVSPGVSAPTPGGVVLMSAAGVAWGVYSLRGRGLADPLAATAGSFLRAAPMALALSAAFAGRFHPTTRGALLAVASGALTSGIGYVIWYAALKHLTAMRAAAVQLSVPPIAACGAVLFLAERPTWRLAIASAAILGGIALVLASRAHGKAAPQAQRPPDTRE</sequence>
<keyword evidence="2" id="KW-1003">Cell membrane</keyword>
<dbReference type="PANTHER" id="PTHR42920">
    <property type="entry name" value="OS03G0707200 PROTEIN-RELATED"/>
    <property type="match status" value="1"/>
</dbReference>
<dbReference type="RefSeq" id="WP_059638015.1">
    <property type="nucleotide sequence ID" value="NZ_LOTK01000070.1"/>
</dbReference>
<keyword evidence="4 6" id="KW-1133">Transmembrane helix</keyword>
<feature type="transmembrane region" description="Helical" evidence="6">
    <location>
        <begin position="53"/>
        <end position="71"/>
    </location>
</feature>
<feature type="transmembrane region" description="Helical" evidence="6">
    <location>
        <begin position="20"/>
        <end position="41"/>
    </location>
</feature>
<dbReference type="GO" id="GO:0005886">
    <property type="term" value="C:plasma membrane"/>
    <property type="evidence" value="ECO:0007669"/>
    <property type="project" value="UniProtKB-SubCell"/>
</dbReference>
<dbReference type="Proteomes" id="UP000065521">
    <property type="component" value="Unassembled WGS sequence"/>
</dbReference>
<dbReference type="Pfam" id="PF00892">
    <property type="entry name" value="EamA"/>
    <property type="match status" value="2"/>
</dbReference>
<feature type="transmembrane region" description="Helical" evidence="6">
    <location>
        <begin position="270"/>
        <end position="288"/>
    </location>
</feature>
<comment type="subcellular location">
    <subcellularLocation>
        <location evidence="1">Cell membrane</location>
        <topology evidence="1">Multi-pass membrane protein</topology>
    </subcellularLocation>
</comment>
<feature type="domain" description="EamA" evidence="7">
    <location>
        <begin position="19"/>
        <end position="147"/>
    </location>
</feature>
<evidence type="ECO:0000256" key="4">
    <source>
        <dbReference type="ARBA" id="ARBA00022989"/>
    </source>
</evidence>
<proteinExistence type="predicted"/>
<dbReference type="SUPFAM" id="SSF103481">
    <property type="entry name" value="Multidrug resistance efflux transporter EmrE"/>
    <property type="match status" value="2"/>
</dbReference>
<comment type="caution">
    <text evidence="8">The sequence shown here is derived from an EMBL/GenBank/DDBJ whole genome shotgun (WGS) entry which is preliminary data.</text>
</comment>
<evidence type="ECO:0000313" key="8">
    <source>
        <dbReference type="EMBL" id="KUZ81351.1"/>
    </source>
</evidence>
<dbReference type="PANTHER" id="PTHR42920:SF11">
    <property type="entry name" value="INNER MEMBRANE PROTEIN YTFF"/>
    <property type="match status" value="1"/>
</dbReference>
<dbReference type="InterPro" id="IPR037185">
    <property type="entry name" value="EmrE-like"/>
</dbReference>
<evidence type="ECO:0000259" key="7">
    <source>
        <dbReference type="Pfam" id="PF00892"/>
    </source>
</evidence>
<name>A0A102JVG3_9BURK</name>
<feature type="domain" description="EamA" evidence="7">
    <location>
        <begin position="158"/>
        <end position="287"/>
    </location>
</feature>
<dbReference type="InterPro" id="IPR000620">
    <property type="entry name" value="EamA_dom"/>
</dbReference>
<gene>
    <name evidence="8" type="ORF">WI38_32390</name>
</gene>